<protein>
    <submittedName>
        <fullName evidence="2">Uncharacterized protein</fullName>
    </submittedName>
</protein>
<accession>A0A9W5PYA2</accession>
<comment type="caution">
    <text evidence="2">The sequence shown here is derived from an EMBL/GenBank/DDBJ whole genome shotgun (WGS) entry which is preliminary data.</text>
</comment>
<name>A0A9W5PYA2_BACCE</name>
<proteinExistence type="predicted"/>
<evidence type="ECO:0000313" key="3">
    <source>
        <dbReference type="Proteomes" id="UP000014023"/>
    </source>
</evidence>
<dbReference type="RefSeq" id="WP_001003331.1">
    <property type="nucleotide sequence ID" value="NZ_KB976270.1"/>
</dbReference>
<sequence>MNEKSKVNMVQGLTLGLVAGVVVFMSKKENRKKVQSIAEKAKGKIIETSEDMKIKEKIDVVKDKGKQLVNSNAVQKKISEIQKSTFTIVEKAQGIFNNKKINSEKNVEMVETKMGPFEKEKLGSGAN</sequence>
<organism evidence="2 3">
    <name type="scientific">Bacillus cereus VD196</name>
    <dbReference type="NCBI Taxonomy" id="1053243"/>
    <lineage>
        <taxon>Bacteria</taxon>
        <taxon>Bacillati</taxon>
        <taxon>Bacillota</taxon>
        <taxon>Bacilli</taxon>
        <taxon>Bacillales</taxon>
        <taxon>Bacillaceae</taxon>
        <taxon>Bacillus</taxon>
        <taxon>Bacillus cereus group</taxon>
    </lineage>
</organism>
<dbReference type="AlphaFoldDB" id="A0A9W5PYA2"/>
<reference evidence="2 3" key="1">
    <citation type="submission" date="2012-12" db="EMBL/GenBank/DDBJ databases">
        <title>The Genome Sequence of Bacillus cereus VD196.</title>
        <authorList>
            <consortium name="The Broad Institute Genome Sequencing Platform"/>
            <consortium name="The Broad Institute Genome Sequencing Center for Infectious Disease"/>
            <person name="Feldgarden M."/>
            <person name="Van der Auwera G.A."/>
            <person name="Mahillon J."/>
            <person name="Duprez V."/>
            <person name="Timmery S."/>
            <person name="Mattelet C."/>
            <person name="Dierick K."/>
            <person name="Sun M."/>
            <person name="Yu Z."/>
            <person name="Zhu L."/>
            <person name="Hu X."/>
            <person name="Shank E.B."/>
            <person name="Swiecicka I."/>
            <person name="Hansen B.M."/>
            <person name="Andrup L."/>
            <person name="Walker B."/>
            <person name="Young S.K."/>
            <person name="Zeng Q."/>
            <person name="Gargeya S."/>
            <person name="Fitzgerald M."/>
            <person name="Haas B."/>
            <person name="Abouelleil A."/>
            <person name="Alvarado L."/>
            <person name="Arachchi H.M."/>
            <person name="Berlin A.M."/>
            <person name="Chapman S.B."/>
            <person name="Dewar J."/>
            <person name="Goldberg J."/>
            <person name="Griggs A."/>
            <person name="Gujja S."/>
            <person name="Hansen M."/>
            <person name="Howarth C."/>
            <person name="Imamovic A."/>
            <person name="Larimer J."/>
            <person name="McCowan C."/>
            <person name="Murphy C."/>
            <person name="Neiman D."/>
            <person name="Pearson M."/>
            <person name="Priest M."/>
            <person name="Roberts A."/>
            <person name="Saif S."/>
            <person name="Shea T."/>
            <person name="Sisk P."/>
            <person name="Sykes S."/>
            <person name="Wortman J."/>
            <person name="Nusbaum C."/>
            <person name="Birren B."/>
        </authorList>
    </citation>
    <scope>NUCLEOTIDE SEQUENCE [LARGE SCALE GENOMIC DNA]</scope>
    <source>
        <strain evidence="2 3">VD196</strain>
    </source>
</reference>
<dbReference type="Proteomes" id="UP000014023">
    <property type="component" value="Unassembled WGS sequence"/>
</dbReference>
<gene>
    <name evidence="2" type="ORF">IKE_05946</name>
</gene>
<evidence type="ECO:0000256" key="1">
    <source>
        <dbReference type="SAM" id="Phobius"/>
    </source>
</evidence>
<keyword evidence="1" id="KW-0812">Transmembrane</keyword>
<feature type="transmembrane region" description="Helical" evidence="1">
    <location>
        <begin position="6"/>
        <end position="25"/>
    </location>
</feature>
<evidence type="ECO:0000313" key="2">
    <source>
        <dbReference type="EMBL" id="EOO60746.1"/>
    </source>
</evidence>
<dbReference type="EMBL" id="AHFL01000067">
    <property type="protein sequence ID" value="EOO60746.1"/>
    <property type="molecule type" value="Genomic_DNA"/>
</dbReference>
<keyword evidence="1" id="KW-0472">Membrane</keyword>
<keyword evidence="1" id="KW-1133">Transmembrane helix</keyword>